<organism evidence="1 2">
    <name type="scientific">Miniphocaeibacter halophilus</name>
    <dbReference type="NCBI Taxonomy" id="2931922"/>
    <lineage>
        <taxon>Bacteria</taxon>
        <taxon>Bacillati</taxon>
        <taxon>Bacillota</taxon>
        <taxon>Tissierellia</taxon>
        <taxon>Tissierellales</taxon>
        <taxon>Peptoniphilaceae</taxon>
        <taxon>Miniphocaeibacter</taxon>
    </lineage>
</organism>
<evidence type="ECO:0000313" key="1">
    <source>
        <dbReference type="EMBL" id="QQK07538.1"/>
    </source>
</evidence>
<proteinExistence type="predicted"/>
<protein>
    <submittedName>
        <fullName evidence="1">Ribosome biogenesis GTPase Der</fullName>
    </submittedName>
</protein>
<keyword evidence="2" id="KW-1185">Reference proteome</keyword>
<reference evidence="1 2" key="1">
    <citation type="journal article" date="2022" name="Int. J. Syst. Evol. Microbiol.">
        <title>Miniphocaeibacter halophilus sp. nov., an ammonium-tolerant acetate-producing bacterium isolated from a biogas system.</title>
        <authorList>
            <person name="Schnurer A."/>
            <person name="Singh A."/>
            <person name="Bi S."/>
            <person name="Qiao W."/>
            <person name="Westerholm M."/>
        </authorList>
    </citation>
    <scope>NUCLEOTIDE SEQUENCE [LARGE SCALE GENOMIC DNA]</scope>
    <source>
        <strain evidence="1 2">AMB_01</strain>
    </source>
</reference>
<gene>
    <name evidence="1" type="primary">der</name>
    <name evidence="1" type="ORF">JFY71_09590</name>
</gene>
<name>A0AC61MZR7_9FIRM</name>
<dbReference type="EMBL" id="CP066744">
    <property type="protein sequence ID" value="QQK07538.1"/>
    <property type="molecule type" value="Genomic_DNA"/>
</dbReference>
<dbReference type="Proteomes" id="UP000595814">
    <property type="component" value="Chromosome"/>
</dbReference>
<accession>A0AC61MZR7</accession>
<sequence>MKKPIVAIVGRPNVGKSTLFNRIVGKRVAITQDDPGVTRDRLYQEAEWQNRYFSLVDTGGIEIDAKERFSKEIINQVELAIDTAEIILFVVDGRTGITPDDREIANLLRKSKKEIILVVNKIDNKKFEDNIYEFYELGIENIKSISAENSMGLGDLLDDIVEKFPVDLDVESDEDITKVAIIGKPNVGKSSLINRLLGEERMIVTDIAGTTRDSIDSKFKYNGEDYILVDTAGLRRKRAINEEVERFSVVRTLDAIDKSDICVLMIDAKEGVTEQDSKIIGYAHDQGKAMIISVNKWDLVEKDNKSYTNFEREIRNKLGFINYVPIIFMSVKNNLRVYKLFELIEQINNNYSMRISTGILNDIINDAILHNPPPTDKGERLKIFYITQVAVRPPKFIIYVNKSSLMHFSYIRYIENQIRENFHFTGVPLIFELRERGD</sequence>
<evidence type="ECO:0000313" key="2">
    <source>
        <dbReference type="Proteomes" id="UP000595814"/>
    </source>
</evidence>